<accession>A0A6A6JSC2</accession>
<feature type="domain" description="Heterokaryon incompatibility" evidence="1">
    <location>
        <begin position="46"/>
        <end position="178"/>
    </location>
</feature>
<evidence type="ECO:0000259" key="1">
    <source>
        <dbReference type="Pfam" id="PF06985"/>
    </source>
</evidence>
<sequence>WIRHCRANHGGYCKGQLSAIAFTIPGFRLIDCQTRQVSKHTEEVEYVALSYVWGNGSHASTRALPNPAQRVIEDAMIATKELGFRYLWVDRYCISQLDTSESRTQIANMDRIYAGAVFTIAAAAGEGPNYGLPGVSHRQRHVQPRARFEKLHLVASPPPPRDVIRASKWASRGWTFQESKLSRRTLFFTDDQVIFECGSMTCEE</sequence>
<gene>
    <name evidence="2" type="ORF">EI97DRAFT_365908</name>
</gene>
<dbReference type="OrthoDB" id="5428863at2759"/>
<dbReference type="Proteomes" id="UP000800097">
    <property type="component" value="Unassembled WGS sequence"/>
</dbReference>
<dbReference type="RefSeq" id="XP_033656552.1">
    <property type="nucleotide sequence ID" value="XM_033795023.1"/>
</dbReference>
<reference evidence="2" key="1">
    <citation type="journal article" date="2020" name="Stud. Mycol.">
        <title>101 Dothideomycetes genomes: a test case for predicting lifestyles and emergence of pathogens.</title>
        <authorList>
            <person name="Haridas S."/>
            <person name="Albert R."/>
            <person name="Binder M."/>
            <person name="Bloem J."/>
            <person name="Labutti K."/>
            <person name="Salamov A."/>
            <person name="Andreopoulos B."/>
            <person name="Baker S."/>
            <person name="Barry K."/>
            <person name="Bills G."/>
            <person name="Bluhm B."/>
            <person name="Cannon C."/>
            <person name="Castanera R."/>
            <person name="Culley D."/>
            <person name="Daum C."/>
            <person name="Ezra D."/>
            <person name="Gonzalez J."/>
            <person name="Henrissat B."/>
            <person name="Kuo A."/>
            <person name="Liang C."/>
            <person name="Lipzen A."/>
            <person name="Lutzoni F."/>
            <person name="Magnuson J."/>
            <person name="Mondo S."/>
            <person name="Nolan M."/>
            <person name="Ohm R."/>
            <person name="Pangilinan J."/>
            <person name="Park H.-J."/>
            <person name="Ramirez L."/>
            <person name="Alfaro M."/>
            <person name="Sun H."/>
            <person name="Tritt A."/>
            <person name="Yoshinaga Y."/>
            <person name="Zwiers L.-H."/>
            <person name="Turgeon B."/>
            <person name="Goodwin S."/>
            <person name="Spatafora J."/>
            <person name="Crous P."/>
            <person name="Grigoriev I."/>
        </authorList>
    </citation>
    <scope>NUCLEOTIDE SEQUENCE</scope>
    <source>
        <strain evidence="2">CBS 379.55</strain>
    </source>
</reference>
<dbReference type="GeneID" id="54548198"/>
<name>A0A6A6JSC2_WESOR</name>
<dbReference type="PANTHER" id="PTHR33112:SF1">
    <property type="entry name" value="HETEROKARYON INCOMPATIBILITY DOMAIN-CONTAINING PROTEIN"/>
    <property type="match status" value="1"/>
</dbReference>
<organism evidence="2 3">
    <name type="scientific">Westerdykella ornata</name>
    <dbReference type="NCBI Taxonomy" id="318751"/>
    <lineage>
        <taxon>Eukaryota</taxon>
        <taxon>Fungi</taxon>
        <taxon>Dikarya</taxon>
        <taxon>Ascomycota</taxon>
        <taxon>Pezizomycotina</taxon>
        <taxon>Dothideomycetes</taxon>
        <taxon>Pleosporomycetidae</taxon>
        <taxon>Pleosporales</taxon>
        <taxon>Sporormiaceae</taxon>
        <taxon>Westerdykella</taxon>
    </lineage>
</organism>
<dbReference type="InterPro" id="IPR010730">
    <property type="entry name" value="HET"/>
</dbReference>
<feature type="non-terminal residue" evidence="2">
    <location>
        <position position="1"/>
    </location>
</feature>
<dbReference type="AlphaFoldDB" id="A0A6A6JSC2"/>
<proteinExistence type="predicted"/>
<dbReference type="Pfam" id="PF06985">
    <property type="entry name" value="HET"/>
    <property type="match status" value="1"/>
</dbReference>
<evidence type="ECO:0000313" key="3">
    <source>
        <dbReference type="Proteomes" id="UP000800097"/>
    </source>
</evidence>
<keyword evidence="3" id="KW-1185">Reference proteome</keyword>
<dbReference type="PANTHER" id="PTHR33112">
    <property type="entry name" value="DOMAIN PROTEIN, PUTATIVE-RELATED"/>
    <property type="match status" value="1"/>
</dbReference>
<dbReference type="EMBL" id="ML986487">
    <property type="protein sequence ID" value="KAF2279013.1"/>
    <property type="molecule type" value="Genomic_DNA"/>
</dbReference>
<protein>
    <submittedName>
        <fullName evidence="2">HET-domain-containing protein</fullName>
    </submittedName>
</protein>
<feature type="non-terminal residue" evidence="2">
    <location>
        <position position="204"/>
    </location>
</feature>
<evidence type="ECO:0000313" key="2">
    <source>
        <dbReference type="EMBL" id="KAF2279013.1"/>
    </source>
</evidence>